<dbReference type="Proteomes" id="UP000054937">
    <property type="component" value="Unassembled WGS sequence"/>
</dbReference>
<organism evidence="12 13">
    <name type="scientific">Pseudocohnilembus persalinus</name>
    <name type="common">Ciliate</name>
    <dbReference type="NCBI Taxonomy" id="266149"/>
    <lineage>
        <taxon>Eukaryota</taxon>
        <taxon>Sar</taxon>
        <taxon>Alveolata</taxon>
        <taxon>Ciliophora</taxon>
        <taxon>Intramacronucleata</taxon>
        <taxon>Oligohymenophorea</taxon>
        <taxon>Scuticociliatia</taxon>
        <taxon>Philasterida</taxon>
        <taxon>Pseudocohnilembidae</taxon>
        <taxon>Pseudocohnilembus</taxon>
    </lineage>
</organism>
<comment type="cofactor">
    <cofactor evidence="10">
        <name>K(+)</name>
        <dbReference type="ChEBI" id="CHEBI:29103"/>
    </cofactor>
    <text evidence="10">Binds 1 potassium ion per subunit.</text>
</comment>
<dbReference type="GO" id="GO:0052856">
    <property type="term" value="F:NAD(P)HX epimerase activity"/>
    <property type="evidence" value="ECO:0007669"/>
    <property type="project" value="UniProtKB-UniRule"/>
</dbReference>
<evidence type="ECO:0000256" key="2">
    <source>
        <dbReference type="ARBA" id="ARBA00000909"/>
    </source>
</evidence>
<evidence type="ECO:0000256" key="5">
    <source>
        <dbReference type="ARBA" id="ARBA00022741"/>
    </source>
</evidence>
<name>A0A0V0R1D2_PSEPJ</name>
<evidence type="ECO:0000256" key="3">
    <source>
        <dbReference type="ARBA" id="ARBA00012228"/>
    </source>
</evidence>
<reference evidence="12 13" key="1">
    <citation type="journal article" date="2015" name="Sci. Rep.">
        <title>Genome of the facultative scuticociliatosis pathogen Pseudocohnilembus persalinus provides insight into its virulence through horizontal gene transfer.</title>
        <authorList>
            <person name="Xiong J."/>
            <person name="Wang G."/>
            <person name="Cheng J."/>
            <person name="Tian M."/>
            <person name="Pan X."/>
            <person name="Warren A."/>
            <person name="Jiang C."/>
            <person name="Yuan D."/>
            <person name="Miao W."/>
        </authorList>
    </citation>
    <scope>NUCLEOTIDE SEQUENCE [LARGE SCALE GENOMIC DNA]</scope>
    <source>
        <strain evidence="12">36N120E</strain>
    </source>
</reference>
<feature type="binding site" evidence="10">
    <location>
        <position position="182"/>
    </location>
    <ligand>
        <name>K(+)</name>
        <dbReference type="ChEBI" id="CHEBI:29103"/>
    </ligand>
</feature>
<comment type="caution">
    <text evidence="12">The sequence shown here is derived from an EMBL/GenBank/DDBJ whole genome shotgun (WGS) entry which is preliminary data.</text>
</comment>
<dbReference type="NCBIfam" id="TIGR00197">
    <property type="entry name" value="yjeF_nterm"/>
    <property type="match status" value="1"/>
</dbReference>
<comment type="function">
    <text evidence="10">Catalyzes the epimerization of the S- and R-forms of NAD(P)HX, a damaged form of NAD(P)H that is a result of enzymatic or heat-dependent hydration. This is a prerequisite for the S-specific NAD(P)H-hydrate dehydratase to allow the repair of both epimers of NAD(P)HX.</text>
</comment>
<keyword evidence="4 10" id="KW-0479">Metal-binding</keyword>
<sequence length="250" mass="28794">MAQSNQINYLDQKTAQNTDLELMNELGFSIDVLMELAGQSIAHSLFDANKNFHQNKINKYIFLAGVGNNGGDAIVAARHMKMLGKDCEVMIFREPNKDLIINLIKTCQANKIKVSKFQDLLDENDSQKTQENLKNYFQNYDIIVDGIFGFSFKPPVRKPYDQILDYLKNSNNKPVFSIDIPSGWDVEQGNVDEQYFTPEYLISLTLPKLVAKKYQGKHYLGGRFIPQCMIEKYNWKVPEYPEDKTFVLLQ</sequence>
<feature type="binding site" evidence="10">
    <location>
        <begin position="68"/>
        <end position="72"/>
    </location>
    <ligand>
        <name>(6S)-NADPHX</name>
        <dbReference type="ChEBI" id="CHEBI:64076"/>
    </ligand>
</feature>
<keyword evidence="9 10" id="KW-0413">Isomerase</keyword>
<accession>A0A0V0R1D2</accession>
<dbReference type="PANTHER" id="PTHR13232">
    <property type="entry name" value="NAD(P)H-HYDRATE EPIMERASE"/>
    <property type="match status" value="1"/>
</dbReference>
<comment type="catalytic activity">
    <reaction evidence="2 10">
        <text>(6R)-NADPHX = (6S)-NADPHX</text>
        <dbReference type="Rhea" id="RHEA:32227"/>
        <dbReference type="ChEBI" id="CHEBI:64076"/>
        <dbReference type="ChEBI" id="CHEBI:64077"/>
        <dbReference type="EC" id="5.1.99.6"/>
    </reaction>
</comment>
<feature type="binding site" evidence="10">
    <location>
        <position position="69"/>
    </location>
    <ligand>
        <name>K(+)</name>
        <dbReference type="ChEBI" id="CHEBI:29103"/>
    </ligand>
</feature>
<dbReference type="PROSITE" id="PS51385">
    <property type="entry name" value="YJEF_N"/>
    <property type="match status" value="1"/>
</dbReference>
<comment type="similarity">
    <text evidence="10">Belongs to the NnrE/AIBP family.</text>
</comment>
<dbReference type="FunCoup" id="A0A0V0R1D2">
    <property type="interactions" value="18"/>
</dbReference>
<dbReference type="InterPro" id="IPR004443">
    <property type="entry name" value="YjeF_N_dom"/>
</dbReference>
<feature type="binding site" evidence="10">
    <location>
        <position position="160"/>
    </location>
    <ligand>
        <name>(6S)-NADPHX</name>
        <dbReference type="ChEBI" id="CHEBI:64076"/>
    </ligand>
</feature>
<dbReference type="GO" id="GO:0005739">
    <property type="term" value="C:mitochondrion"/>
    <property type="evidence" value="ECO:0007669"/>
    <property type="project" value="TreeGrafter"/>
</dbReference>
<dbReference type="OrthoDB" id="10064708at2759"/>
<dbReference type="AlphaFoldDB" id="A0A0V0R1D2"/>
<evidence type="ECO:0000313" key="13">
    <source>
        <dbReference type="Proteomes" id="UP000054937"/>
    </source>
</evidence>
<dbReference type="GO" id="GO:0000166">
    <property type="term" value="F:nucleotide binding"/>
    <property type="evidence" value="ECO:0007669"/>
    <property type="project" value="UniProtKB-KW"/>
</dbReference>
<comment type="catalytic activity">
    <reaction evidence="1 10">
        <text>(6R)-NADHX = (6S)-NADHX</text>
        <dbReference type="Rhea" id="RHEA:32215"/>
        <dbReference type="ChEBI" id="CHEBI:64074"/>
        <dbReference type="ChEBI" id="CHEBI:64075"/>
        <dbReference type="EC" id="5.1.99.6"/>
    </reaction>
</comment>
<dbReference type="InterPro" id="IPR036652">
    <property type="entry name" value="YjeF_N_dom_sf"/>
</dbReference>
<gene>
    <name evidence="12" type="ORF">PPERSA_03337</name>
</gene>
<dbReference type="Pfam" id="PF03853">
    <property type="entry name" value="YjeF_N"/>
    <property type="match status" value="1"/>
</dbReference>
<dbReference type="SUPFAM" id="SSF64153">
    <property type="entry name" value="YjeF N-terminal domain-like"/>
    <property type="match status" value="1"/>
</dbReference>
<evidence type="ECO:0000256" key="7">
    <source>
        <dbReference type="ARBA" id="ARBA00022958"/>
    </source>
</evidence>
<keyword evidence="5 10" id="KW-0547">Nucleotide-binding</keyword>
<evidence type="ECO:0000259" key="11">
    <source>
        <dbReference type="PROSITE" id="PS51385"/>
    </source>
</evidence>
<dbReference type="OMA" id="RHLFHYG"/>
<dbReference type="EMBL" id="LDAU01000065">
    <property type="protein sequence ID" value="KRX08343.1"/>
    <property type="molecule type" value="Genomic_DNA"/>
</dbReference>
<keyword evidence="8 10" id="KW-0520">NAD</keyword>
<evidence type="ECO:0000313" key="12">
    <source>
        <dbReference type="EMBL" id="KRX08343.1"/>
    </source>
</evidence>
<dbReference type="InterPro" id="IPR032976">
    <property type="entry name" value="YJEFN_prot_NAXE-like"/>
</dbReference>
<dbReference type="GO" id="GO:0046872">
    <property type="term" value="F:metal ion binding"/>
    <property type="evidence" value="ECO:0007669"/>
    <property type="project" value="UniProtKB-KW"/>
</dbReference>
<keyword evidence="6" id="KW-0521">NADP</keyword>
<evidence type="ECO:0000256" key="10">
    <source>
        <dbReference type="HAMAP-Rule" id="MF_03159"/>
    </source>
</evidence>
<evidence type="ECO:0000256" key="1">
    <source>
        <dbReference type="ARBA" id="ARBA00000013"/>
    </source>
</evidence>
<dbReference type="EC" id="5.1.99.6" evidence="3 10"/>
<dbReference type="HAMAP" id="MF_01966">
    <property type="entry name" value="NADHX_epimerase"/>
    <property type="match status" value="1"/>
</dbReference>
<proteinExistence type="inferred from homology"/>
<protein>
    <recommendedName>
        <fullName evidence="3 10">NAD(P)H-hydrate epimerase</fullName>
        <ecNumber evidence="3 10">5.1.99.6</ecNumber>
    </recommendedName>
    <alternativeName>
        <fullName evidence="10">NAD(P)HX epimerase</fullName>
    </alternativeName>
</protein>
<keyword evidence="7 10" id="KW-0630">Potassium</keyword>
<evidence type="ECO:0000256" key="6">
    <source>
        <dbReference type="ARBA" id="ARBA00022857"/>
    </source>
</evidence>
<feature type="binding site" evidence="10">
    <location>
        <position position="145"/>
    </location>
    <ligand>
        <name>K(+)</name>
        <dbReference type="ChEBI" id="CHEBI:29103"/>
    </ligand>
</feature>
<feature type="binding site" evidence="10">
    <location>
        <begin position="149"/>
        <end position="155"/>
    </location>
    <ligand>
        <name>(6S)-NADPHX</name>
        <dbReference type="ChEBI" id="CHEBI:64076"/>
    </ligand>
</feature>
<dbReference type="Gene3D" id="3.40.50.10260">
    <property type="entry name" value="YjeF N-terminal domain"/>
    <property type="match status" value="1"/>
</dbReference>
<dbReference type="InParanoid" id="A0A0V0R1D2"/>
<dbReference type="PANTHER" id="PTHR13232:SF10">
    <property type="entry name" value="NAD(P)H-HYDRATE EPIMERASE"/>
    <property type="match status" value="1"/>
</dbReference>
<keyword evidence="13" id="KW-1185">Reference proteome</keyword>
<evidence type="ECO:0000256" key="8">
    <source>
        <dbReference type="ARBA" id="ARBA00023027"/>
    </source>
</evidence>
<feature type="binding site" evidence="10">
    <location>
        <position position="179"/>
    </location>
    <ligand>
        <name>(6S)-NADPHX</name>
        <dbReference type="ChEBI" id="CHEBI:64076"/>
    </ligand>
</feature>
<feature type="domain" description="YjeF N-terminal" evidence="11">
    <location>
        <begin position="15"/>
        <end position="236"/>
    </location>
</feature>
<evidence type="ECO:0000256" key="4">
    <source>
        <dbReference type="ARBA" id="ARBA00022723"/>
    </source>
</evidence>
<evidence type="ECO:0000256" key="9">
    <source>
        <dbReference type="ARBA" id="ARBA00023235"/>
    </source>
</evidence>